<dbReference type="OrthoDB" id="7454790at2759"/>
<accession>A0A8S0Z6A9</accession>
<keyword evidence="2" id="KW-1185">Reference proteome</keyword>
<gene>
    <name evidence="1" type="ORF">APLA_LOCUS3619</name>
</gene>
<evidence type="ECO:0000313" key="1">
    <source>
        <dbReference type="EMBL" id="CAB3228475.1"/>
    </source>
</evidence>
<proteinExistence type="predicted"/>
<comment type="caution">
    <text evidence="1">The sequence shown here is derived from an EMBL/GenBank/DDBJ whole genome shotgun (WGS) entry which is preliminary data.</text>
</comment>
<name>A0A8S0Z6A9_ARCPL</name>
<sequence>MRNQRKCPHPLFLIAESLGGIKRDDPLSGPVVRDRVATTDSCTCFLSKDNVLQAWQCRSGGGNSRNYVIPQQRHFLKVAQAVRECRPSISRHFRNSLRGATGRLAWPAGSKSSKVAECGAITCEYNASVNPLNVTRLIKYYFLHCISIQEVTAKLANAGRDLNEPLKKLGGTARSTGARDFTMQ</sequence>
<evidence type="ECO:0000313" key="2">
    <source>
        <dbReference type="Proteomes" id="UP000494106"/>
    </source>
</evidence>
<dbReference type="AlphaFoldDB" id="A0A8S0Z6A9"/>
<organism evidence="1 2">
    <name type="scientific">Arctia plantaginis</name>
    <name type="common">Wood tiger moth</name>
    <name type="synonym">Phalaena plantaginis</name>
    <dbReference type="NCBI Taxonomy" id="874455"/>
    <lineage>
        <taxon>Eukaryota</taxon>
        <taxon>Metazoa</taxon>
        <taxon>Ecdysozoa</taxon>
        <taxon>Arthropoda</taxon>
        <taxon>Hexapoda</taxon>
        <taxon>Insecta</taxon>
        <taxon>Pterygota</taxon>
        <taxon>Neoptera</taxon>
        <taxon>Endopterygota</taxon>
        <taxon>Lepidoptera</taxon>
        <taxon>Glossata</taxon>
        <taxon>Ditrysia</taxon>
        <taxon>Noctuoidea</taxon>
        <taxon>Erebidae</taxon>
        <taxon>Arctiinae</taxon>
        <taxon>Arctia</taxon>
    </lineage>
</organism>
<protein>
    <submittedName>
        <fullName evidence="1">Uncharacterized protein</fullName>
    </submittedName>
</protein>
<reference evidence="1 2" key="1">
    <citation type="submission" date="2020-04" db="EMBL/GenBank/DDBJ databases">
        <authorList>
            <person name="Wallbank WR R."/>
            <person name="Pardo Diaz C."/>
            <person name="Kozak K."/>
            <person name="Martin S."/>
            <person name="Jiggins C."/>
            <person name="Moest M."/>
            <person name="Warren A I."/>
            <person name="Byers J.R.P. K."/>
            <person name="Montejo-Kovacevich G."/>
            <person name="Yen C E."/>
        </authorList>
    </citation>
    <scope>NUCLEOTIDE SEQUENCE [LARGE SCALE GENOMIC DNA]</scope>
</reference>
<dbReference type="Proteomes" id="UP000494106">
    <property type="component" value="Unassembled WGS sequence"/>
</dbReference>
<dbReference type="EMBL" id="CADEBC010000346">
    <property type="protein sequence ID" value="CAB3228475.1"/>
    <property type="molecule type" value="Genomic_DNA"/>
</dbReference>